<feature type="transmembrane region" description="Helical" evidence="8">
    <location>
        <begin position="452"/>
        <end position="473"/>
    </location>
</feature>
<dbReference type="GO" id="GO:0016020">
    <property type="term" value="C:membrane"/>
    <property type="evidence" value="ECO:0007669"/>
    <property type="project" value="UniProtKB-SubCell"/>
</dbReference>
<feature type="compositionally biased region" description="Basic residues" evidence="7">
    <location>
        <begin position="229"/>
        <end position="244"/>
    </location>
</feature>
<feature type="transmembrane region" description="Helical" evidence="8">
    <location>
        <begin position="348"/>
        <end position="368"/>
    </location>
</feature>
<dbReference type="CDD" id="cd17484">
    <property type="entry name" value="MFS_FBT"/>
    <property type="match status" value="1"/>
</dbReference>
<accession>A0A835A1S6</accession>
<evidence type="ECO:0000256" key="2">
    <source>
        <dbReference type="ARBA" id="ARBA00007015"/>
    </source>
</evidence>
<dbReference type="InterPro" id="IPR004324">
    <property type="entry name" value="FBT"/>
</dbReference>
<evidence type="ECO:0000256" key="8">
    <source>
        <dbReference type="SAM" id="Phobius"/>
    </source>
</evidence>
<dbReference type="SUPFAM" id="SSF103473">
    <property type="entry name" value="MFS general substrate transporter"/>
    <property type="match status" value="1"/>
</dbReference>
<sequence>MGAAFGPSFLCLVCLIYFIQGFRSFVWTAVSYQMKDMMKLSPSTSQFLVSLAYFPWSIKPVYGILSDCIPIKQRKRIPYLIISSCLSLLPWLILGLSQVLSTSANMLTALLVLQNLGSAMSDVVIDAMVAEAVRSAGPEYAGDLQSLSWSSMAVGGVFGSLLGGYALSNLSIHAIYVVFSALPFFQLVSCMFVDDSPKGFQSAIDQNKYVENQSLPEESSSEALGYQGTRRRKGTRKNNKRRPLSKQTEANGEHRRSFNSSPCLSLRSAFFSLCTAFKQPSILRPMAWFFFSNVTIPNISTVMFYYQTEELHLEASFLGTARVIGWFSLILGTYTYNRYFKHEKLRNILVFSHVGLAIISLLDIVLVSRLHVPYGIDDKYMVLWGSALADAINQFKMMPFLILSGQFCPPGIEGTLFALFMSINNFGSTLGSFLGAALASALDISAAQFDNLALGLGVQLIGTLLPIWFLFLIPKEVTGLTS</sequence>
<dbReference type="Proteomes" id="UP000636709">
    <property type="component" value="Unassembled WGS sequence"/>
</dbReference>
<feature type="transmembrane region" description="Helical" evidence="8">
    <location>
        <begin position="77"/>
        <end position="100"/>
    </location>
</feature>
<dbReference type="EMBL" id="JACEFO010002757">
    <property type="protein sequence ID" value="KAF8649513.1"/>
    <property type="molecule type" value="Genomic_DNA"/>
</dbReference>
<protein>
    <recommendedName>
        <fullName evidence="11">Folate-biopterin transporter 4</fullName>
    </recommendedName>
</protein>
<evidence type="ECO:0008006" key="11">
    <source>
        <dbReference type="Google" id="ProtNLM"/>
    </source>
</evidence>
<dbReference type="Gene3D" id="1.20.1250.20">
    <property type="entry name" value="MFS general substrate transporter like domains"/>
    <property type="match status" value="1"/>
</dbReference>
<feature type="region of interest" description="Disordered" evidence="7">
    <location>
        <begin position="214"/>
        <end position="259"/>
    </location>
</feature>
<dbReference type="InterPro" id="IPR036259">
    <property type="entry name" value="MFS_trans_sf"/>
</dbReference>
<dbReference type="NCBIfam" id="TIGR00788">
    <property type="entry name" value="fbt"/>
    <property type="match status" value="1"/>
</dbReference>
<evidence type="ECO:0000256" key="3">
    <source>
        <dbReference type="ARBA" id="ARBA00022448"/>
    </source>
</evidence>
<keyword evidence="4 8" id="KW-0812">Transmembrane</keyword>
<keyword evidence="6 8" id="KW-0472">Membrane</keyword>
<feature type="transmembrane region" description="Helical" evidence="8">
    <location>
        <begin position="287"/>
        <end position="306"/>
    </location>
</feature>
<reference evidence="9" key="1">
    <citation type="submission" date="2020-07" db="EMBL/GenBank/DDBJ databases">
        <title>Genome sequence and genetic diversity analysis of an under-domesticated orphan crop, white fonio (Digitaria exilis).</title>
        <authorList>
            <person name="Bennetzen J.L."/>
            <person name="Chen S."/>
            <person name="Ma X."/>
            <person name="Wang X."/>
            <person name="Yssel A.E.J."/>
            <person name="Chaluvadi S.R."/>
            <person name="Johnson M."/>
            <person name="Gangashetty P."/>
            <person name="Hamidou F."/>
            <person name="Sanogo M.D."/>
            <person name="Zwaenepoel A."/>
            <person name="Wallace J."/>
            <person name="Van De Peer Y."/>
            <person name="Van Deynze A."/>
        </authorList>
    </citation>
    <scope>NUCLEOTIDE SEQUENCE</scope>
    <source>
        <tissue evidence="9">Leaves</tissue>
    </source>
</reference>
<keyword evidence="3" id="KW-0813">Transport</keyword>
<evidence type="ECO:0000256" key="4">
    <source>
        <dbReference type="ARBA" id="ARBA00022692"/>
    </source>
</evidence>
<evidence type="ECO:0000256" key="6">
    <source>
        <dbReference type="ARBA" id="ARBA00023136"/>
    </source>
</evidence>
<feature type="transmembrane region" description="Helical" evidence="8">
    <location>
        <begin position="380"/>
        <end position="403"/>
    </location>
</feature>
<feature type="transmembrane region" description="Helical" evidence="8">
    <location>
        <begin position="173"/>
        <end position="193"/>
    </location>
</feature>
<dbReference type="PANTHER" id="PTHR31585">
    <property type="entry name" value="FOLATE-BIOPTERIN TRANSPORTER 1, CHLOROPLASTIC"/>
    <property type="match status" value="1"/>
</dbReference>
<keyword evidence="5 8" id="KW-1133">Transmembrane helix</keyword>
<dbReference type="AlphaFoldDB" id="A0A835A1S6"/>
<evidence type="ECO:0000256" key="7">
    <source>
        <dbReference type="SAM" id="MobiDB-lite"/>
    </source>
</evidence>
<gene>
    <name evidence="9" type="ORF">HU200_064268</name>
</gene>
<feature type="transmembrane region" description="Helical" evidence="8">
    <location>
        <begin position="415"/>
        <end position="440"/>
    </location>
</feature>
<comment type="similarity">
    <text evidence="2">Belongs to the major facilitator superfamily. Folate-biopterin transporter (TC 2.A.71) family.</text>
</comment>
<comment type="caution">
    <text evidence="9">The sequence shown here is derived from an EMBL/GenBank/DDBJ whole genome shotgun (WGS) entry which is preliminary data.</text>
</comment>
<organism evidence="9 10">
    <name type="scientific">Digitaria exilis</name>
    <dbReference type="NCBI Taxonomy" id="1010633"/>
    <lineage>
        <taxon>Eukaryota</taxon>
        <taxon>Viridiplantae</taxon>
        <taxon>Streptophyta</taxon>
        <taxon>Embryophyta</taxon>
        <taxon>Tracheophyta</taxon>
        <taxon>Spermatophyta</taxon>
        <taxon>Magnoliopsida</taxon>
        <taxon>Liliopsida</taxon>
        <taxon>Poales</taxon>
        <taxon>Poaceae</taxon>
        <taxon>PACMAD clade</taxon>
        <taxon>Panicoideae</taxon>
        <taxon>Panicodae</taxon>
        <taxon>Paniceae</taxon>
        <taxon>Anthephorinae</taxon>
        <taxon>Digitaria</taxon>
    </lineage>
</organism>
<dbReference type="Pfam" id="PF03092">
    <property type="entry name" value="BT1"/>
    <property type="match status" value="1"/>
</dbReference>
<comment type="subcellular location">
    <subcellularLocation>
        <location evidence="1">Membrane</location>
        <topology evidence="1">Multi-pass membrane protein</topology>
    </subcellularLocation>
</comment>
<evidence type="ECO:0000256" key="1">
    <source>
        <dbReference type="ARBA" id="ARBA00004141"/>
    </source>
</evidence>
<dbReference type="PANTHER" id="PTHR31585:SF7">
    <property type="entry name" value="FOLATE-BIOPTERIN TRANSPORTER 4-RELATED"/>
    <property type="match status" value="1"/>
</dbReference>
<keyword evidence="10" id="KW-1185">Reference proteome</keyword>
<name>A0A835A1S6_9POAL</name>
<feature type="transmembrane region" description="Helical" evidence="8">
    <location>
        <begin position="318"/>
        <end position="336"/>
    </location>
</feature>
<feature type="transmembrane region" description="Helical" evidence="8">
    <location>
        <begin position="47"/>
        <end position="65"/>
    </location>
</feature>
<dbReference type="InterPro" id="IPR039309">
    <property type="entry name" value="BT1"/>
</dbReference>
<proteinExistence type="inferred from homology"/>
<evidence type="ECO:0000256" key="5">
    <source>
        <dbReference type="ARBA" id="ARBA00022989"/>
    </source>
</evidence>
<evidence type="ECO:0000313" key="10">
    <source>
        <dbReference type="Proteomes" id="UP000636709"/>
    </source>
</evidence>
<evidence type="ECO:0000313" key="9">
    <source>
        <dbReference type="EMBL" id="KAF8649513.1"/>
    </source>
</evidence>
<dbReference type="OrthoDB" id="754047at2759"/>